<keyword evidence="2" id="KW-1133">Transmembrane helix</keyword>
<feature type="compositionally biased region" description="Gly residues" evidence="1">
    <location>
        <begin position="127"/>
        <end position="139"/>
    </location>
</feature>
<feature type="transmembrane region" description="Helical" evidence="2">
    <location>
        <begin position="31"/>
        <end position="55"/>
    </location>
</feature>
<accession>A0ABV9HRK6</accession>
<protein>
    <submittedName>
        <fullName evidence="3">Uncharacterized protein</fullName>
    </submittedName>
</protein>
<evidence type="ECO:0000256" key="2">
    <source>
        <dbReference type="SAM" id="Phobius"/>
    </source>
</evidence>
<feature type="compositionally biased region" description="Low complexity" evidence="1">
    <location>
        <begin position="112"/>
        <end position="126"/>
    </location>
</feature>
<proteinExistence type="predicted"/>
<reference evidence="4" key="1">
    <citation type="journal article" date="2019" name="Int. J. Syst. Evol. Microbiol.">
        <title>The Global Catalogue of Microorganisms (GCM) 10K type strain sequencing project: providing services to taxonomists for standard genome sequencing and annotation.</title>
        <authorList>
            <consortium name="The Broad Institute Genomics Platform"/>
            <consortium name="The Broad Institute Genome Sequencing Center for Infectious Disease"/>
            <person name="Wu L."/>
            <person name="Ma J."/>
        </authorList>
    </citation>
    <scope>NUCLEOTIDE SEQUENCE [LARGE SCALE GENOMIC DNA]</scope>
    <source>
        <strain evidence="4">CCUG 42722</strain>
    </source>
</reference>
<keyword evidence="4" id="KW-1185">Reference proteome</keyword>
<name>A0ABV9HRK6_9MICO</name>
<sequence length="139" mass="14002">MSPLITGAIAFATEPSPNPTEGRLRPGLEEWQVSPGLIGFVVTFALAVACVLLFLNMSKHLRRAGHNAREQGLPVPAPQVVSFRRSEDDTRTDDTKAEQGAEGSAAPSTPEGSGSSSGSSGSSSDGGSSGSSSGGGSGD</sequence>
<dbReference type="RefSeq" id="WP_377141012.1">
    <property type="nucleotide sequence ID" value="NZ_JBHSFI010000008.1"/>
</dbReference>
<feature type="region of interest" description="Disordered" evidence="1">
    <location>
        <begin position="64"/>
        <end position="139"/>
    </location>
</feature>
<evidence type="ECO:0000256" key="1">
    <source>
        <dbReference type="SAM" id="MobiDB-lite"/>
    </source>
</evidence>
<keyword evidence="2" id="KW-0472">Membrane</keyword>
<evidence type="ECO:0000313" key="4">
    <source>
        <dbReference type="Proteomes" id="UP001596011"/>
    </source>
</evidence>
<keyword evidence="2" id="KW-0812">Transmembrane</keyword>
<organism evidence="3 4">
    <name type="scientific">Promicromonospora alba</name>
    <dbReference type="NCBI Taxonomy" id="1616110"/>
    <lineage>
        <taxon>Bacteria</taxon>
        <taxon>Bacillati</taxon>
        <taxon>Actinomycetota</taxon>
        <taxon>Actinomycetes</taxon>
        <taxon>Micrococcales</taxon>
        <taxon>Promicromonosporaceae</taxon>
        <taxon>Promicromonospora</taxon>
    </lineage>
</organism>
<dbReference type="EMBL" id="JBHSFI010000008">
    <property type="protein sequence ID" value="MFC4631565.1"/>
    <property type="molecule type" value="Genomic_DNA"/>
</dbReference>
<comment type="caution">
    <text evidence="3">The sequence shown here is derived from an EMBL/GenBank/DDBJ whole genome shotgun (WGS) entry which is preliminary data.</text>
</comment>
<evidence type="ECO:0000313" key="3">
    <source>
        <dbReference type="EMBL" id="MFC4631565.1"/>
    </source>
</evidence>
<gene>
    <name evidence="3" type="ORF">ACFO6V_25200</name>
</gene>
<dbReference type="Proteomes" id="UP001596011">
    <property type="component" value="Unassembled WGS sequence"/>
</dbReference>
<feature type="compositionally biased region" description="Basic and acidic residues" evidence="1">
    <location>
        <begin position="84"/>
        <end position="99"/>
    </location>
</feature>